<dbReference type="InterPro" id="IPR008567">
    <property type="entry name" value="BKACE"/>
</dbReference>
<evidence type="ECO:0000256" key="1">
    <source>
        <dbReference type="ARBA" id="ARBA00001947"/>
    </source>
</evidence>
<dbReference type="PANTHER" id="PTHR37418">
    <property type="entry name" value="3-KETO-5-AMINOHEXANOATE CLEAVAGE ENZYME-RELATED"/>
    <property type="match status" value="1"/>
</dbReference>
<dbReference type="AlphaFoldDB" id="A0A7Z7LFD3"/>
<dbReference type="GO" id="GO:0046872">
    <property type="term" value="F:metal ion binding"/>
    <property type="evidence" value="ECO:0007669"/>
    <property type="project" value="UniProtKB-KW"/>
</dbReference>
<evidence type="ECO:0000313" key="6">
    <source>
        <dbReference type="Proteomes" id="UP000250796"/>
    </source>
</evidence>
<proteinExistence type="predicted"/>
<accession>A0A7Z7LFD3</accession>
<dbReference type="GO" id="GO:0043720">
    <property type="term" value="F:3-keto-5-aminohexanoate cleavage activity"/>
    <property type="evidence" value="ECO:0007669"/>
    <property type="project" value="InterPro"/>
</dbReference>
<organism evidence="5 6">
    <name type="scientific">Mesotoga infera</name>
    <dbReference type="NCBI Taxonomy" id="1236046"/>
    <lineage>
        <taxon>Bacteria</taxon>
        <taxon>Thermotogati</taxon>
        <taxon>Thermotogota</taxon>
        <taxon>Thermotogae</taxon>
        <taxon>Kosmotogales</taxon>
        <taxon>Kosmotogaceae</taxon>
        <taxon>Mesotoga</taxon>
    </lineage>
</organism>
<dbReference type="KEGG" id="minf:MESINF_1634"/>
<reference evidence="5 6" key="1">
    <citation type="submission" date="2017-01" db="EMBL/GenBank/DDBJ databases">
        <authorList>
            <person name="Erauso G."/>
        </authorList>
    </citation>
    <scope>NUCLEOTIDE SEQUENCE [LARGE SCALE GENOMIC DNA]</scope>
    <source>
        <strain evidence="5">MESINF1</strain>
    </source>
</reference>
<protein>
    <submittedName>
        <fullName evidence="5">3-keto-5-aminohexanoate cleavage enzyme</fullName>
        <ecNumber evidence="5">2.-.-.-</ecNumber>
    </submittedName>
</protein>
<dbReference type="RefSeq" id="WP_169699267.1">
    <property type="nucleotide sequence ID" value="NZ_LS974202.1"/>
</dbReference>
<comment type="cofactor">
    <cofactor evidence="1">
        <name>Zn(2+)</name>
        <dbReference type="ChEBI" id="CHEBI:29105"/>
    </cofactor>
</comment>
<keyword evidence="4" id="KW-0862">Zinc</keyword>
<dbReference type="Proteomes" id="UP000250796">
    <property type="component" value="Chromosome MESINF"/>
</dbReference>
<keyword evidence="2 5" id="KW-0808">Transferase</keyword>
<dbReference type="Gene3D" id="3.20.20.70">
    <property type="entry name" value="Aldolase class I"/>
    <property type="match status" value="1"/>
</dbReference>
<keyword evidence="3" id="KW-0479">Metal-binding</keyword>
<name>A0A7Z7LFD3_9BACT</name>
<dbReference type="InterPro" id="IPR013785">
    <property type="entry name" value="Aldolase_TIM"/>
</dbReference>
<sequence length="271" mass="29896">MSKLIITAALTGAEVTRVQQPALPITPGEIAQAAYDCYNAGASVVHVHAREIDGKPTQRKEVYAEIRERIAEKCNIIFQPSTGGAVWHTVQERGGPLELDPEMATLSTGTCNFGNDVFFNSQEIIEHFALEMLSRKIKPEIEIFERGMIENALRLVKKGLLVPPVHFDFVLGVPGACPGNIEDLLYMVRSIPQDSTWTVAGIGRYELPLAVHAIPMGGHVRVGFEDNIYYRKGELAISNAQLVERITRVARELGREIASPDEARAILGIRK</sequence>
<dbReference type="EMBL" id="LS974202">
    <property type="protein sequence ID" value="SSC13078.1"/>
    <property type="molecule type" value="Genomic_DNA"/>
</dbReference>
<gene>
    <name evidence="5" type="primary">kce</name>
    <name evidence="5" type="ORF">MESINF_1634</name>
</gene>
<evidence type="ECO:0000256" key="4">
    <source>
        <dbReference type="ARBA" id="ARBA00022833"/>
    </source>
</evidence>
<dbReference type="EC" id="2.-.-.-" evidence="5"/>
<evidence type="ECO:0000256" key="2">
    <source>
        <dbReference type="ARBA" id="ARBA00022679"/>
    </source>
</evidence>
<keyword evidence="6" id="KW-1185">Reference proteome</keyword>
<dbReference type="Pfam" id="PF05853">
    <property type="entry name" value="BKACE"/>
    <property type="match status" value="1"/>
</dbReference>
<evidence type="ECO:0000313" key="5">
    <source>
        <dbReference type="EMBL" id="SSC13078.1"/>
    </source>
</evidence>
<dbReference type="PANTHER" id="PTHR37418:SF2">
    <property type="entry name" value="3-KETO-5-AMINOHEXANOATE CLEAVAGE ENZYME"/>
    <property type="match status" value="1"/>
</dbReference>
<evidence type="ECO:0000256" key="3">
    <source>
        <dbReference type="ARBA" id="ARBA00022723"/>
    </source>
</evidence>